<evidence type="ECO:0000256" key="1">
    <source>
        <dbReference type="SAM" id="Phobius"/>
    </source>
</evidence>
<keyword evidence="3" id="KW-1185">Reference proteome</keyword>
<evidence type="ECO:0000313" key="3">
    <source>
        <dbReference type="Proteomes" id="UP000785679"/>
    </source>
</evidence>
<dbReference type="AlphaFoldDB" id="A0A8J8SWE0"/>
<accession>A0A8J8SWE0</accession>
<evidence type="ECO:0000313" key="2">
    <source>
        <dbReference type="EMBL" id="TNV73130.1"/>
    </source>
</evidence>
<protein>
    <submittedName>
        <fullName evidence="2">Uncharacterized protein</fullName>
    </submittedName>
</protein>
<keyword evidence="1" id="KW-0812">Transmembrane</keyword>
<sequence>MALISGSAYLASIVFFSIGLKAYADIDIEMHRWVSAKGDCSESELLQYAFEKFYKSHILFIGMLITQLLFSSLFLALDCSQTIKYMKKIINTRPKTVRDNKLRRPRRRENEPFWKEVAQNIRKEKDLISPGKYDFANEEYQEAKSQQIEVKVKQNTILQSLFPPIGAKNQIQTCDVFEEINLNDTSKNYEQLPN</sequence>
<name>A0A8J8SWE0_HALGN</name>
<keyword evidence="1" id="KW-1133">Transmembrane helix</keyword>
<organism evidence="2 3">
    <name type="scientific">Halteria grandinella</name>
    <dbReference type="NCBI Taxonomy" id="5974"/>
    <lineage>
        <taxon>Eukaryota</taxon>
        <taxon>Sar</taxon>
        <taxon>Alveolata</taxon>
        <taxon>Ciliophora</taxon>
        <taxon>Intramacronucleata</taxon>
        <taxon>Spirotrichea</taxon>
        <taxon>Stichotrichia</taxon>
        <taxon>Sporadotrichida</taxon>
        <taxon>Halteriidae</taxon>
        <taxon>Halteria</taxon>
    </lineage>
</organism>
<comment type="caution">
    <text evidence="2">The sequence shown here is derived from an EMBL/GenBank/DDBJ whole genome shotgun (WGS) entry which is preliminary data.</text>
</comment>
<keyword evidence="1" id="KW-0472">Membrane</keyword>
<proteinExistence type="predicted"/>
<feature type="transmembrane region" description="Helical" evidence="1">
    <location>
        <begin position="58"/>
        <end position="77"/>
    </location>
</feature>
<reference evidence="2" key="1">
    <citation type="submission" date="2019-06" db="EMBL/GenBank/DDBJ databases">
        <authorList>
            <person name="Zheng W."/>
        </authorList>
    </citation>
    <scope>NUCLEOTIDE SEQUENCE</scope>
    <source>
        <strain evidence="2">QDHG01</strain>
    </source>
</reference>
<dbReference type="EMBL" id="RRYP01019792">
    <property type="protein sequence ID" value="TNV73130.1"/>
    <property type="molecule type" value="Genomic_DNA"/>
</dbReference>
<dbReference type="Proteomes" id="UP000785679">
    <property type="component" value="Unassembled WGS sequence"/>
</dbReference>
<gene>
    <name evidence="2" type="ORF">FGO68_gene659</name>
</gene>